<sequence length="235" mass="26291">MGKEINGLKESSKLSRIFELGSIIDLSYPLGKGTPTYPSSIGFSIYERSKIEKNGRKTSKIVLNTHMGTHMDAPAHILLNAQTIDKIPLKKMMGRALILGLKKEGFQKDVYGLKDLGGETEYISQVDILIIKVGNSKTVMGRERLFSKYPVPDSSVLKWIINHKIKCLGTDAVSIEKTNSKTMENHKTLLRRKILLVEGLFNLEKIDCDIFYFMAIPINIKNGDGAPCRAFSIMI</sequence>
<dbReference type="GO" id="GO:0019441">
    <property type="term" value="P:L-tryptophan catabolic process to kynurenine"/>
    <property type="evidence" value="ECO:0007669"/>
    <property type="project" value="InterPro"/>
</dbReference>
<dbReference type="PANTHER" id="PTHR31118">
    <property type="entry name" value="CYCLASE-LIKE PROTEIN 2"/>
    <property type="match status" value="1"/>
</dbReference>
<dbReference type="Gene3D" id="3.50.30.50">
    <property type="entry name" value="Putative cyclase"/>
    <property type="match status" value="1"/>
</dbReference>
<dbReference type="Pfam" id="PF04199">
    <property type="entry name" value="Cyclase"/>
    <property type="match status" value="1"/>
</dbReference>
<accession>X1INC4</accession>
<organism evidence="1">
    <name type="scientific">marine sediment metagenome</name>
    <dbReference type="NCBI Taxonomy" id="412755"/>
    <lineage>
        <taxon>unclassified sequences</taxon>
        <taxon>metagenomes</taxon>
        <taxon>ecological metagenomes</taxon>
    </lineage>
</organism>
<dbReference type="SUPFAM" id="SSF102198">
    <property type="entry name" value="Putative cyclase"/>
    <property type="match status" value="1"/>
</dbReference>
<dbReference type="InterPro" id="IPR037175">
    <property type="entry name" value="KFase_sf"/>
</dbReference>
<name>X1INC4_9ZZZZ</name>
<dbReference type="AlphaFoldDB" id="X1INC4"/>
<dbReference type="PANTHER" id="PTHR31118:SF12">
    <property type="entry name" value="CYCLASE-LIKE PROTEIN 2"/>
    <property type="match status" value="1"/>
</dbReference>
<proteinExistence type="predicted"/>
<dbReference type="InterPro" id="IPR007325">
    <property type="entry name" value="KFase/CYL"/>
</dbReference>
<evidence type="ECO:0008006" key="2">
    <source>
        <dbReference type="Google" id="ProtNLM"/>
    </source>
</evidence>
<dbReference type="EMBL" id="BARU01033450">
    <property type="protein sequence ID" value="GAH67614.1"/>
    <property type="molecule type" value="Genomic_DNA"/>
</dbReference>
<dbReference type="GO" id="GO:0004061">
    <property type="term" value="F:arylformamidase activity"/>
    <property type="evidence" value="ECO:0007669"/>
    <property type="project" value="InterPro"/>
</dbReference>
<protein>
    <recommendedName>
        <fullName evidence="2">Cyclase family protein</fullName>
    </recommendedName>
</protein>
<gene>
    <name evidence="1" type="ORF">S03H2_52648</name>
</gene>
<reference evidence="1" key="1">
    <citation type="journal article" date="2014" name="Front. Microbiol.">
        <title>High frequency of phylogenetically diverse reductive dehalogenase-homologous genes in deep subseafloor sedimentary metagenomes.</title>
        <authorList>
            <person name="Kawai M."/>
            <person name="Futagami T."/>
            <person name="Toyoda A."/>
            <person name="Takaki Y."/>
            <person name="Nishi S."/>
            <person name="Hori S."/>
            <person name="Arai W."/>
            <person name="Tsubouchi T."/>
            <person name="Morono Y."/>
            <person name="Uchiyama I."/>
            <person name="Ito T."/>
            <person name="Fujiyama A."/>
            <person name="Inagaki F."/>
            <person name="Takami H."/>
        </authorList>
    </citation>
    <scope>NUCLEOTIDE SEQUENCE</scope>
    <source>
        <strain evidence="1">Expedition CK06-06</strain>
    </source>
</reference>
<evidence type="ECO:0000313" key="1">
    <source>
        <dbReference type="EMBL" id="GAH67614.1"/>
    </source>
</evidence>
<comment type="caution">
    <text evidence="1">The sequence shown here is derived from an EMBL/GenBank/DDBJ whole genome shotgun (WGS) entry which is preliminary data.</text>
</comment>